<sequence length="115" mass="12637">MAETTIERIRATASHLAAVPDGTLALLMEDAALEVSKLKAPEEYKEKLVRYLTIHFASVEKKTVLKEKLEGLEKVYADNDGAKGLASTVYGAEYQRMLDDLGLSPKKVGLNLMVL</sequence>
<comment type="caution">
    <text evidence="1">The sequence shown here is derived from an EMBL/GenBank/DDBJ whole genome shotgun (WGS) entry which is preliminary data.</text>
</comment>
<name>A0A1E7DQA3_9BACI</name>
<organism evidence="1 2">
    <name type="scientific">Domibacillus iocasae</name>
    <dbReference type="NCBI Taxonomy" id="1714016"/>
    <lineage>
        <taxon>Bacteria</taxon>
        <taxon>Bacillati</taxon>
        <taxon>Bacillota</taxon>
        <taxon>Bacilli</taxon>
        <taxon>Bacillales</taxon>
        <taxon>Bacillaceae</taxon>
        <taxon>Domibacillus</taxon>
    </lineage>
</organism>
<dbReference type="Proteomes" id="UP000095658">
    <property type="component" value="Unassembled WGS sequence"/>
</dbReference>
<accession>A0A1E7DQA3</accession>
<keyword evidence="2" id="KW-1185">Reference proteome</keyword>
<dbReference type="InterPro" id="IPR025127">
    <property type="entry name" value="DUF4054"/>
</dbReference>
<dbReference type="OrthoDB" id="2969819at2"/>
<dbReference type="EMBL" id="MAMP01000020">
    <property type="protein sequence ID" value="OES45234.1"/>
    <property type="molecule type" value="Genomic_DNA"/>
</dbReference>
<dbReference type="STRING" id="1714016.BA724_04290"/>
<evidence type="ECO:0000313" key="2">
    <source>
        <dbReference type="Proteomes" id="UP000095658"/>
    </source>
</evidence>
<dbReference type="RefSeq" id="WP_069938115.1">
    <property type="nucleotide sequence ID" value="NZ_MAMP01000020.1"/>
</dbReference>
<protein>
    <recommendedName>
        <fullName evidence="3">DUF4054 domain-containing protein</fullName>
    </recommendedName>
</protein>
<proteinExistence type="predicted"/>
<dbReference type="Pfam" id="PF13262">
    <property type="entry name" value="DUF4054"/>
    <property type="match status" value="1"/>
</dbReference>
<evidence type="ECO:0008006" key="3">
    <source>
        <dbReference type="Google" id="ProtNLM"/>
    </source>
</evidence>
<reference evidence="1 2" key="1">
    <citation type="submission" date="2016-06" db="EMBL/GenBank/DDBJ databases">
        <title>Domibacillus iocasae genome sequencing.</title>
        <authorList>
            <person name="Verma A."/>
            <person name="Pal Y."/>
            <person name="Ojha A.K."/>
            <person name="Krishnamurthi S."/>
        </authorList>
    </citation>
    <scope>NUCLEOTIDE SEQUENCE [LARGE SCALE GENOMIC DNA]</scope>
    <source>
        <strain evidence="1 2">DSM 29979</strain>
    </source>
</reference>
<evidence type="ECO:0000313" key="1">
    <source>
        <dbReference type="EMBL" id="OES45234.1"/>
    </source>
</evidence>
<dbReference type="AlphaFoldDB" id="A0A1E7DQA3"/>
<gene>
    <name evidence="1" type="ORF">BA724_04290</name>
</gene>